<keyword evidence="7 12" id="KW-0812">Transmembrane</keyword>
<evidence type="ECO:0000256" key="4">
    <source>
        <dbReference type="ARBA" id="ARBA00022597"/>
    </source>
</evidence>
<dbReference type="InterPro" id="IPR001996">
    <property type="entry name" value="PTS_IIB_1"/>
</dbReference>
<dbReference type="PANTHER" id="PTHR30009:SF20">
    <property type="entry name" value="PTS SYSTEM GLUCOSE-SPECIFIC EIICB COMPONENT-RELATED"/>
    <property type="match status" value="1"/>
</dbReference>
<evidence type="ECO:0000256" key="10">
    <source>
        <dbReference type="ARBA" id="ARBA00023136"/>
    </source>
</evidence>
<evidence type="ECO:0000256" key="5">
    <source>
        <dbReference type="ARBA" id="ARBA00022679"/>
    </source>
</evidence>
<keyword evidence="16" id="KW-1185">Reference proteome</keyword>
<feature type="transmembrane region" description="Helical" evidence="12">
    <location>
        <begin position="168"/>
        <end position="188"/>
    </location>
</feature>
<dbReference type="Proteomes" id="UP001185012">
    <property type="component" value="Unassembled WGS sequence"/>
</dbReference>
<dbReference type="EMBL" id="JAVDQG010000002">
    <property type="protein sequence ID" value="MDR6224873.1"/>
    <property type="molecule type" value="Genomic_DNA"/>
</dbReference>
<keyword evidence="4" id="KW-0762">Sugar transport</keyword>
<evidence type="ECO:0000259" key="13">
    <source>
        <dbReference type="PROSITE" id="PS51098"/>
    </source>
</evidence>
<evidence type="ECO:0000256" key="11">
    <source>
        <dbReference type="PROSITE-ProRule" id="PRU00421"/>
    </source>
</evidence>
<evidence type="ECO:0000256" key="2">
    <source>
        <dbReference type="ARBA" id="ARBA00022448"/>
    </source>
</evidence>
<keyword evidence="10 12" id="KW-0472">Membrane</keyword>
<gene>
    <name evidence="15" type="ORF">JOE21_000864</name>
</gene>
<evidence type="ECO:0000313" key="15">
    <source>
        <dbReference type="EMBL" id="MDR6224873.1"/>
    </source>
</evidence>
<keyword evidence="8" id="KW-0418">Kinase</keyword>
<proteinExistence type="predicted"/>
<dbReference type="Pfam" id="PF02378">
    <property type="entry name" value="PTS_EIIC"/>
    <property type="match status" value="1"/>
</dbReference>
<feature type="transmembrane region" description="Helical" evidence="12">
    <location>
        <begin position="312"/>
        <end position="329"/>
    </location>
</feature>
<reference evidence="15 16" key="1">
    <citation type="submission" date="2023-07" db="EMBL/GenBank/DDBJ databases">
        <title>Genomic Encyclopedia of Type Strains, Phase IV (KMG-IV): sequencing the most valuable type-strain genomes for metagenomic binning, comparative biology and taxonomic classification.</title>
        <authorList>
            <person name="Goeker M."/>
        </authorList>
    </citation>
    <scope>NUCLEOTIDE SEQUENCE [LARGE SCALE GENOMIC DNA]</scope>
    <source>
        <strain evidence="15 16">DSM 45903</strain>
    </source>
</reference>
<dbReference type="PROSITE" id="PS51098">
    <property type="entry name" value="PTS_EIIB_TYPE_1"/>
    <property type="match status" value="1"/>
</dbReference>
<comment type="caution">
    <text evidence="15">The sequence shown here is derived from an EMBL/GenBank/DDBJ whole genome shotgun (WGS) entry which is preliminary data.</text>
</comment>
<comment type="subcellular location">
    <subcellularLocation>
        <location evidence="1">Cell membrane</location>
        <topology evidence="1">Multi-pass membrane protein</topology>
    </subcellularLocation>
</comment>
<dbReference type="RefSeq" id="WP_309862781.1">
    <property type="nucleotide sequence ID" value="NZ_JAVDQG010000002.1"/>
</dbReference>
<keyword evidence="2" id="KW-0813">Transport</keyword>
<dbReference type="InterPro" id="IPR003352">
    <property type="entry name" value="PTS_EIIC"/>
</dbReference>
<dbReference type="PROSITE" id="PS51103">
    <property type="entry name" value="PTS_EIIC_TYPE_1"/>
    <property type="match status" value="1"/>
</dbReference>
<evidence type="ECO:0000256" key="12">
    <source>
        <dbReference type="SAM" id="Phobius"/>
    </source>
</evidence>
<feature type="domain" description="PTS EIIC type-1" evidence="14">
    <location>
        <begin position="4"/>
        <end position="420"/>
    </location>
</feature>
<feature type="transmembrane region" description="Helical" evidence="12">
    <location>
        <begin position="362"/>
        <end position="379"/>
    </location>
</feature>
<protein>
    <submittedName>
        <fullName evidence="15">PTS system D-glucosamine-specific IIC component</fullName>
    </submittedName>
</protein>
<evidence type="ECO:0000256" key="9">
    <source>
        <dbReference type="ARBA" id="ARBA00022989"/>
    </source>
</evidence>
<evidence type="ECO:0000256" key="7">
    <source>
        <dbReference type="ARBA" id="ARBA00022692"/>
    </source>
</evidence>
<feature type="transmembrane region" description="Helical" evidence="12">
    <location>
        <begin position="385"/>
        <end position="408"/>
    </location>
</feature>
<evidence type="ECO:0000256" key="6">
    <source>
        <dbReference type="ARBA" id="ARBA00022683"/>
    </source>
</evidence>
<keyword evidence="5" id="KW-0808">Transferase</keyword>
<keyword evidence="3" id="KW-1003">Cell membrane</keyword>
<evidence type="ECO:0000259" key="14">
    <source>
        <dbReference type="PROSITE" id="PS51103"/>
    </source>
</evidence>
<dbReference type="InterPro" id="IPR013013">
    <property type="entry name" value="PTS_EIIC_1"/>
</dbReference>
<evidence type="ECO:0000256" key="8">
    <source>
        <dbReference type="ARBA" id="ARBA00022777"/>
    </source>
</evidence>
<dbReference type="PANTHER" id="PTHR30009">
    <property type="entry name" value="CYTOCHROME C-TYPE SYNTHESIS PROTEIN AND PTS TRANSMEMBRANE COMPONENT"/>
    <property type="match status" value="1"/>
</dbReference>
<name>A0ABU1IJE6_9BACL</name>
<dbReference type="InterPro" id="IPR036878">
    <property type="entry name" value="Glu_permease_IIB"/>
</dbReference>
<evidence type="ECO:0000313" key="16">
    <source>
        <dbReference type="Proteomes" id="UP001185012"/>
    </source>
</evidence>
<feature type="transmembrane region" description="Helical" evidence="12">
    <location>
        <begin position="92"/>
        <end position="109"/>
    </location>
</feature>
<feature type="transmembrane region" description="Helical" evidence="12">
    <location>
        <begin position="20"/>
        <end position="38"/>
    </location>
</feature>
<evidence type="ECO:0000256" key="3">
    <source>
        <dbReference type="ARBA" id="ARBA00022475"/>
    </source>
</evidence>
<feature type="transmembrane region" description="Helical" evidence="12">
    <location>
        <begin position="335"/>
        <end position="355"/>
    </location>
</feature>
<sequence>MTKRFSFDFFQRVGRSMMAVVLILPLVSILMGLGGILLNPSVHEVLPFLGGHGYQVAGELMQRAGQAIFNNLPVLFAVAIAITWTGKGMAGFASLIAFFVMHTVIGALVDITGLNVNEQLLGSELGIETMQTGVFGGILIGFLTAYLYNRFHRVQLPEAISLFSGERLVPIIASFAAIGVAVAFYFVWPLIGLGILALGNFVATHTNPLIVGLYGGIEKLLIPFGLHHIYNTPLLFTEIGGSYTTLNDARVVGDQNVYIAQVIDRLRDASVAITGGTYIAGKFIPVMFGLPAAALAMFHVAKKSRQAKAKGLLIAAAVTAFLTGITEPLEFTFLFVAPVLYGVHVVLTGLAFGIANALGMNAGFAGGSGLIDFVLFNVLPNQSNAWILTIGLGLVFAVIYYFTFRLLIVRLNLKTPGREEEGEETRLYTKEETREKIGVKRNGAKEDESNPDSRAARILHALGGKENITRLDACITRLRVGVKDQERVDEGELKRLGASGVLRVSDGVQAVYGSNSSVIKEEIQDLIDG</sequence>
<dbReference type="Gene3D" id="3.30.1360.60">
    <property type="entry name" value="Glucose permease domain IIB"/>
    <property type="match status" value="1"/>
</dbReference>
<evidence type="ECO:0000256" key="1">
    <source>
        <dbReference type="ARBA" id="ARBA00004651"/>
    </source>
</evidence>
<dbReference type="InterPro" id="IPR050429">
    <property type="entry name" value="PTS_Glucose_EIICBA"/>
</dbReference>
<keyword evidence="6" id="KW-0598">Phosphotransferase system</keyword>
<dbReference type="InterPro" id="IPR018113">
    <property type="entry name" value="PTrfase_EIIB_Cys"/>
</dbReference>
<organism evidence="15 16">
    <name type="scientific">Desmospora profundinema</name>
    <dbReference type="NCBI Taxonomy" id="1571184"/>
    <lineage>
        <taxon>Bacteria</taxon>
        <taxon>Bacillati</taxon>
        <taxon>Bacillota</taxon>
        <taxon>Bacilli</taxon>
        <taxon>Bacillales</taxon>
        <taxon>Thermoactinomycetaceae</taxon>
        <taxon>Desmospora</taxon>
    </lineage>
</organism>
<feature type="transmembrane region" description="Helical" evidence="12">
    <location>
        <begin position="129"/>
        <end position="148"/>
    </location>
</feature>
<feature type="transmembrane region" description="Helical" evidence="12">
    <location>
        <begin position="67"/>
        <end position="85"/>
    </location>
</feature>
<accession>A0ABU1IJE6</accession>
<dbReference type="NCBIfam" id="TIGR00826">
    <property type="entry name" value="EIIB_glc"/>
    <property type="match status" value="1"/>
</dbReference>
<dbReference type="CDD" id="cd00212">
    <property type="entry name" value="PTS_IIB_glc"/>
    <property type="match status" value="1"/>
</dbReference>
<dbReference type="Pfam" id="PF00367">
    <property type="entry name" value="PTS_EIIB"/>
    <property type="match status" value="1"/>
</dbReference>
<feature type="domain" description="PTS EIIB type-1" evidence="13">
    <location>
        <begin position="452"/>
        <end position="529"/>
    </location>
</feature>
<dbReference type="PROSITE" id="PS01035">
    <property type="entry name" value="PTS_EIIB_TYPE_1_CYS"/>
    <property type="match status" value="1"/>
</dbReference>
<feature type="transmembrane region" description="Helical" evidence="12">
    <location>
        <begin position="283"/>
        <end position="300"/>
    </location>
</feature>
<feature type="active site" description="Phosphocysteine intermediate; for EIIB activity" evidence="11">
    <location>
        <position position="474"/>
    </location>
</feature>
<dbReference type="SUPFAM" id="SSF55604">
    <property type="entry name" value="Glucose permease domain IIB"/>
    <property type="match status" value="1"/>
</dbReference>
<keyword evidence="9 12" id="KW-1133">Transmembrane helix</keyword>